<evidence type="ECO:0000313" key="2">
    <source>
        <dbReference type="EMBL" id="WNY23609.1"/>
    </source>
</evidence>
<name>A0AA96UZQ1_9EURY</name>
<gene>
    <name evidence="2" type="ORF">MmiHf6_09180</name>
</gene>
<dbReference type="InterPro" id="IPR036188">
    <property type="entry name" value="FAD/NAD-bd_sf"/>
</dbReference>
<dbReference type="GeneID" id="85195450"/>
<dbReference type="InterPro" id="IPR050407">
    <property type="entry name" value="Geranylgeranyl_reductase"/>
</dbReference>
<dbReference type="Gene3D" id="3.50.50.60">
    <property type="entry name" value="FAD/NAD(P)-binding domain"/>
    <property type="match status" value="1"/>
</dbReference>
<sequence length="404" mass="43354">MAIKTDIAVIGASPAGLMAARHAALGGAKVMLFEKKEEIGKDPHPANSVFKGMMNITGEKVDPSYVVHDIKGMKIVSPGGHKIKVKTQGYALDKGAFDRFYEKKALAEGVEIKTGTEVVGLNRKDSGVVLKTAASGAGSGSGSDSEIPERVKAKVVIIADGILSKNAQMAGLHTMKHPDDIAWGTELTIRAPGIGEPDFAEYFVGSHAPGWKSTYLPRGGDEAAIGVYVRHYGRDVAPFLDSWIARFKDLKNISDDEFEIVERKSAGDPIVAIPDQTYTDNIMVAGGAAGQSGIGYAMHAGQIAGQVGAMAIAKGDYSARTLSKYRSDWRSSLYTEHAFGRIGLETLRKMEDAEIDELFEVFEDEDVSSLIKGNTVNQGLSVISLMLQKKPSSILKASAFFRNK</sequence>
<accession>A0AA96UZQ1</accession>
<dbReference type="PANTHER" id="PTHR42685">
    <property type="entry name" value="GERANYLGERANYL DIPHOSPHATE REDUCTASE"/>
    <property type="match status" value="1"/>
</dbReference>
<dbReference type="SUPFAM" id="SSF51905">
    <property type="entry name" value="FAD/NAD(P)-binding domain"/>
    <property type="match status" value="1"/>
</dbReference>
<evidence type="ECO:0000313" key="3">
    <source>
        <dbReference type="Proteomes" id="UP001302978"/>
    </source>
</evidence>
<dbReference type="InterPro" id="IPR002938">
    <property type="entry name" value="FAD-bd"/>
</dbReference>
<dbReference type="Gene3D" id="3.30.9.10">
    <property type="entry name" value="D-Amino Acid Oxidase, subunit A, domain 2"/>
    <property type="match status" value="1"/>
</dbReference>
<dbReference type="Proteomes" id="UP001302978">
    <property type="component" value="Chromosome"/>
</dbReference>
<feature type="domain" description="FAD-binding" evidence="1">
    <location>
        <begin position="4"/>
        <end position="209"/>
    </location>
</feature>
<keyword evidence="3" id="KW-1185">Reference proteome</keyword>
<reference evidence="2 3" key="1">
    <citation type="submission" date="2023-07" db="EMBL/GenBank/DDBJ databases">
        <title>Closed genoem sequence of Methanomicrococcus sp. Hf6.</title>
        <authorList>
            <person name="Poehlein A."/>
            <person name="Protasov E."/>
            <person name="Platt K."/>
            <person name="Reeh H."/>
            <person name="Daniel R."/>
            <person name="Brune A."/>
        </authorList>
    </citation>
    <scope>NUCLEOTIDE SEQUENCE [LARGE SCALE GENOMIC DNA]</scope>
    <source>
        <strain evidence="2 3">Hf6</strain>
    </source>
</reference>
<organism evidence="2 3">
    <name type="scientific">Methanimicrococcus hongohii</name>
    <dbReference type="NCBI Taxonomy" id="3028295"/>
    <lineage>
        <taxon>Archaea</taxon>
        <taxon>Methanobacteriati</taxon>
        <taxon>Methanobacteriota</taxon>
        <taxon>Stenosarchaea group</taxon>
        <taxon>Methanomicrobia</taxon>
        <taxon>Methanosarcinales</taxon>
        <taxon>Methanosarcinaceae</taxon>
        <taxon>Methanimicrococcus</taxon>
    </lineage>
</organism>
<dbReference type="EMBL" id="CP131059">
    <property type="protein sequence ID" value="WNY23609.1"/>
    <property type="molecule type" value="Genomic_DNA"/>
</dbReference>
<protein>
    <recommendedName>
        <fullName evidence="1">FAD-binding domain-containing protein</fullName>
    </recommendedName>
</protein>
<evidence type="ECO:0000259" key="1">
    <source>
        <dbReference type="Pfam" id="PF01494"/>
    </source>
</evidence>
<dbReference type="KEGG" id="mehf:MmiHf6_09180"/>
<proteinExistence type="predicted"/>
<dbReference type="GO" id="GO:0071949">
    <property type="term" value="F:FAD binding"/>
    <property type="evidence" value="ECO:0007669"/>
    <property type="project" value="InterPro"/>
</dbReference>
<dbReference type="PANTHER" id="PTHR42685:SF18">
    <property type="entry name" value="DIGERANYLGERANYLGLYCEROPHOSPHOLIPID REDUCTASE"/>
    <property type="match status" value="1"/>
</dbReference>
<dbReference type="AlphaFoldDB" id="A0AA96UZQ1"/>
<dbReference type="Pfam" id="PF01494">
    <property type="entry name" value="FAD_binding_3"/>
    <property type="match status" value="1"/>
</dbReference>
<dbReference type="RefSeq" id="WP_316556742.1">
    <property type="nucleotide sequence ID" value="NZ_CP131059.1"/>
</dbReference>